<keyword evidence="2 5" id="KW-0689">Ribosomal protein</keyword>
<protein>
    <recommendedName>
        <fullName evidence="4">30S ribosomal protein S13</fullName>
    </recommendedName>
</protein>
<evidence type="ECO:0000313" key="8">
    <source>
        <dbReference type="Proteomes" id="UP001055955"/>
    </source>
</evidence>
<dbReference type="PROSITE" id="PS50159">
    <property type="entry name" value="RIBOSOMAL_S13_2"/>
    <property type="match status" value="1"/>
</dbReference>
<dbReference type="PANTHER" id="PTHR10871">
    <property type="entry name" value="30S RIBOSOMAL PROTEIN S13/40S RIBOSOMAL PROTEIN S18"/>
    <property type="match status" value="1"/>
</dbReference>
<evidence type="ECO:0000313" key="7">
    <source>
        <dbReference type="EMBL" id="UTC24277.1"/>
    </source>
</evidence>
<accession>A0ABY5DKD4</accession>
<dbReference type="SUPFAM" id="SSF46946">
    <property type="entry name" value="S13-like H2TH domain"/>
    <property type="match status" value="1"/>
</dbReference>
<dbReference type="InterPro" id="IPR001892">
    <property type="entry name" value="Ribosomal_uS13"/>
</dbReference>
<dbReference type="Gene3D" id="4.10.910.10">
    <property type="entry name" value="30s ribosomal protein s13, domain 2"/>
    <property type="match status" value="1"/>
</dbReference>
<keyword evidence="3 5" id="KW-0687">Ribonucleoprotein</keyword>
<proteinExistence type="inferred from homology"/>
<sequence>MTIIAGSRLPDNKHIVIGLTHVHGIGRSRAKDICELAKINPETKVKDLGDQVEKIRNVISEKNYVLGTSLKRVVNQCIKDKITIRSYQGRRLILGLPVNGQKTQKNAKTARKRRVSRRKD</sequence>
<evidence type="ECO:0000256" key="1">
    <source>
        <dbReference type="ARBA" id="ARBA00008080"/>
    </source>
</evidence>
<dbReference type="InterPro" id="IPR027437">
    <property type="entry name" value="Rbsml_uS13_C"/>
</dbReference>
<comment type="similarity">
    <text evidence="1 5">Belongs to the universal ribosomal protein uS13 family.</text>
</comment>
<feature type="region of interest" description="Disordered" evidence="6">
    <location>
        <begin position="98"/>
        <end position="120"/>
    </location>
</feature>
<reference evidence="7 8" key="1">
    <citation type="journal article" date="2022" name="Nat. Microbiol.">
        <title>The microbiome of a bacterivorous marine choanoflagellate contains a resource-demanding obligate bacterial associate.</title>
        <authorList>
            <person name="Needham D.M."/>
            <person name="Poirier C."/>
            <person name="Bachy C."/>
            <person name="George E.E."/>
            <person name="Wilken S."/>
            <person name="Yung C.C.M."/>
            <person name="Limardo A.J."/>
            <person name="Morando M."/>
            <person name="Sudek L."/>
            <person name="Malmstrom R.R."/>
            <person name="Keeling P.J."/>
            <person name="Santoro A.E."/>
            <person name="Worden A.Z."/>
        </authorList>
    </citation>
    <scope>NUCLEOTIDE SEQUENCE [LARGE SCALE GENOMIC DNA]</scope>
    <source>
        <strain evidence="7 8">Comchoano-1</strain>
    </source>
</reference>
<evidence type="ECO:0000256" key="4">
    <source>
        <dbReference type="ARBA" id="ARBA00035315"/>
    </source>
</evidence>
<dbReference type="EMBL" id="CP092900">
    <property type="protein sequence ID" value="UTC24277.1"/>
    <property type="molecule type" value="Genomic_DNA"/>
</dbReference>
<feature type="compositionally biased region" description="Basic residues" evidence="6">
    <location>
        <begin position="108"/>
        <end position="120"/>
    </location>
</feature>
<dbReference type="PIRSF" id="PIRSF002134">
    <property type="entry name" value="Ribosomal_S13"/>
    <property type="match status" value="1"/>
</dbReference>
<evidence type="ECO:0000256" key="3">
    <source>
        <dbReference type="ARBA" id="ARBA00023274"/>
    </source>
</evidence>
<dbReference type="Proteomes" id="UP001055955">
    <property type="component" value="Chromosome"/>
</dbReference>
<name>A0ABY5DKD4_9GAMM</name>
<dbReference type="PANTHER" id="PTHR10871:SF1">
    <property type="entry name" value="SMALL RIBOSOMAL SUBUNIT PROTEIN US13M"/>
    <property type="match status" value="1"/>
</dbReference>
<dbReference type="RefSeq" id="WP_258568061.1">
    <property type="nucleotide sequence ID" value="NZ_CP092900.1"/>
</dbReference>
<evidence type="ECO:0000256" key="5">
    <source>
        <dbReference type="RuleBase" id="RU003830"/>
    </source>
</evidence>
<evidence type="ECO:0000256" key="6">
    <source>
        <dbReference type="SAM" id="MobiDB-lite"/>
    </source>
</evidence>
<evidence type="ECO:0000256" key="2">
    <source>
        <dbReference type="ARBA" id="ARBA00022980"/>
    </source>
</evidence>
<gene>
    <name evidence="7" type="ORF">MMH89_03440</name>
</gene>
<dbReference type="GO" id="GO:0005840">
    <property type="term" value="C:ribosome"/>
    <property type="evidence" value="ECO:0007669"/>
    <property type="project" value="UniProtKB-KW"/>
</dbReference>
<dbReference type="Gene3D" id="1.10.8.50">
    <property type="match status" value="1"/>
</dbReference>
<organism evidence="7 8">
    <name type="scientific">Candidatus Comchoanobacter bicostacola</name>
    <dbReference type="NCBI Taxonomy" id="2919598"/>
    <lineage>
        <taxon>Bacteria</taxon>
        <taxon>Pseudomonadati</taxon>
        <taxon>Pseudomonadota</taxon>
        <taxon>Gammaproteobacteria</taxon>
        <taxon>Candidatus Comchoanobacterales</taxon>
        <taxon>Candidatus Comchoanobacteraceae</taxon>
        <taxon>Candidatus Comchoanobacter</taxon>
    </lineage>
</organism>
<keyword evidence="8" id="KW-1185">Reference proteome</keyword>
<dbReference type="InterPro" id="IPR010979">
    <property type="entry name" value="Ribosomal_uS13-like_H2TH"/>
</dbReference>
<dbReference type="Pfam" id="PF00416">
    <property type="entry name" value="Ribosomal_S13"/>
    <property type="match status" value="1"/>
</dbReference>